<reference evidence="1 2" key="1">
    <citation type="submission" date="2019-10" db="EMBL/GenBank/DDBJ databases">
        <title>Evaluation of single-gene subtyping targets for Pseudomonas.</title>
        <authorList>
            <person name="Reichler S.J."/>
            <person name="Orsi R.H."/>
            <person name="Wiedmann M."/>
            <person name="Martin N.H."/>
            <person name="Murphy S.I."/>
        </authorList>
    </citation>
    <scope>NUCLEOTIDE SEQUENCE [LARGE SCALE GENOMIC DNA]</scope>
    <source>
        <strain evidence="1 2">FSL R10-1876</strain>
    </source>
</reference>
<evidence type="ECO:0000313" key="2">
    <source>
        <dbReference type="Proteomes" id="UP000466863"/>
    </source>
</evidence>
<comment type="caution">
    <text evidence="1">The sequence shown here is derived from an EMBL/GenBank/DDBJ whole genome shotgun (WGS) entry which is preliminary data.</text>
</comment>
<dbReference type="RefSeq" id="WP_153334163.1">
    <property type="nucleotide sequence ID" value="NZ_CP181271.1"/>
</dbReference>
<name>A0A6I1WYU0_9PSED</name>
<proteinExistence type="predicted"/>
<protein>
    <recommendedName>
        <fullName evidence="3">HEAT repeat domain-containing protein</fullName>
    </recommendedName>
</protein>
<evidence type="ECO:0008006" key="3">
    <source>
        <dbReference type="Google" id="ProtNLM"/>
    </source>
</evidence>
<gene>
    <name evidence="1" type="ORF">GHO28_24710</name>
</gene>
<organism evidence="1 2">
    <name type="scientific">Pseudomonas helleri</name>
    <dbReference type="NCBI Taxonomy" id="1608996"/>
    <lineage>
        <taxon>Bacteria</taxon>
        <taxon>Pseudomonadati</taxon>
        <taxon>Pseudomonadota</taxon>
        <taxon>Gammaproteobacteria</taxon>
        <taxon>Pseudomonadales</taxon>
        <taxon>Pseudomonadaceae</taxon>
        <taxon>Pseudomonas</taxon>
    </lineage>
</organism>
<accession>A0A6I1WYU0</accession>
<dbReference type="EMBL" id="WIVV01000185">
    <property type="protein sequence ID" value="MQU45680.1"/>
    <property type="molecule type" value="Genomic_DNA"/>
</dbReference>
<dbReference type="InterPro" id="IPR049796">
    <property type="entry name" value="CdiI_Ct-like"/>
</dbReference>
<dbReference type="CDD" id="cd20694">
    <property type="entry name" value="CdiI_Ct-like"/>
    <property type="match status" value="1"/>
</dbReference>
<dbReference type="AlphaFoldDB" id="A0A6I1WYU0"/>
<sequence>MIEPHQKSDIELLLKSNDEQTILDSIMHMTFNVNDPEWIQKKCIEQINLKKSSNITGLAITCLGHIARLHGVINENTTIPLLKKLLKDKKFSGRAEDALDDIEQFTKK</sequence>
<evidence type="ECO:0000313" key="1">
    <source>
        <dbReference type="EMBL" id="MQU45680.1"/>
    </source>
</evidence>
<dbReference type="Proteomes" id="UP000466863">
    <property type="component" value="Unassembled WGS sequence"/>
</dbReference>